<dbReference type="InterPro" id="IPR012135">
    <property type="entry name" value="Dihydroorotate_DH_1_2"/>
</dbReference>
<comment type="cofactor">
    <cofactor evidence="9">
        <name>FMN</name>
        <dbReference type="ChEBI" id="CHEBI:58210"/>
    </cofactor>
    <text evidence="9">Binds 1 FMN per subunit.</text>
</comment>
<keyword evidence="12" id="KW-1185">Reference proteome</keyword>
<dbReference type="InterPro" id="IPR001295">
    <property type="entry name" value="Dihydroorotate_DH_CS"/>
</dbReference>
<keyword evidence="5 9" id="KW-0285">Flavoprotein</keyword>
<sequence>MDLKNPVMTASGTCGFGEEIADFFDLSRLGGLVVKGTTLKHREGNAYPRMAETPSGMLNAVGLQNKGVDNFIANIYPRIKDMDTHLIVNVNGSTIEEYVALTERLNELDKIPAIELNISCPNVKEGGMAFGISCPSAEAVVKAVRKVYSKTLIVKLSPNVTSIAEIAKAVEGQGADSVSLINTLLGMAVNAETRKPVLSTITGGLSGPAVKPIAIRMVWQVYNAVKIPVIGMGGIMNATDAIEFMIAGASAIQVGTALFIDPTIPVQIIDGITQYMERHKIQSVNEIIGSLQC</sequence>
<dbReference type="Proteomes" id="UP001193389">
    <property type="component" value="Chromosome"/>
</dbReference>
<dbReference type="InterPro" id="IPR033888">
    <property type="entry name" value="DHOD_1B"/>
</dbReference>
<dbReference type="GO" id="GO:0006207">
    <property type="term" value="P:'de novo' pyrimidine nucleobase biosynthetic process"/>
    <property type="evidence" value="ECO:0007669"/>
    <property type="project" value="InterPro"/>
</dbReference>
<evidence type="ECO:0000313" key="11">
    <source>
        <dbReference type="EMBL" id="BBE20778.1"/>
    </source>
</evidence>
<feature type="domain" description="Dihydroorotate dehydrogenase catalytic" evidence="10">
    <location>
        <begin position="2"/>
        <end position="276"/>
    </location>
</feature>
<feature type="binding site" evidence="9">
    <location>
        <begin position="35"/>
        <end position="36"/>
    </location>
    <ligand>
        <name>FMN</name>
        <dbReference type="ChEBI" id="CHEBI:58210"/>
    </ligand>
</feature>
<keyword evidence="4 9" id="KW-0963">Cytoplasm</keyword>
<name>A0A5K7SGT3_9BACT</name>
<feature type="binding site" evidence="9">
    <location>
        <position position="117"/>
    </location>
    <ligand>
        <name>FMN</name>
        <dbReference type="ChEBI" id="CHEBI:58210"/>
    </ligand>
</feature>
<evidence type="ECO:0000256" key="9">
    <source>
        <dbReference type="HAMAP-Rule" id="MF_00224"/>
    </source>
</evidence>
<feature type="binding site" evidence="9">
    <location>
        <begin position="233"/>
        <end position="234"/>
    </location>
    <ligand>
        <name>FMN</name>
        <dbReference type="ChEBI" id="CHEBI:58210"/>
    </ligand>
</feature>
<feature type="binding site" evidence="9">
    <location>
        <position position="207"/>
    </location>
    <ligand>
        <name>FMN</name>
        <dbReference type="ChEBI" id="CHEBI:58210"/>
    </ligand>
</feature>
<dbReference type="NCBIfam" id="TIGR01037">
    <property type="entry name" value="pyrD_sub1_fam"/>
    <property type="match status" value="1"/>
</dbReference>
<dbReference type="PIRSF" id="PIRSF000164">
    <property type="entry name" value="DHO_oxidase"/>
    <property type="match status" value="1"/>
</dbReference>
<evidence type="ECO:0000256" key="1">
    <source>
        <dbReference type="ARBA" id="ARBA00004496"/>
    </source>
</evidence>
<dbReference type="AlphaFoldDB" id="A0A5K7SGT3"/>
<gene>
    <name evidence="9" type="primary">pyrD</name>
    <name evidence="11" type="ORF">AQPE_4972</name>
</gene>
<feature type="binding site" evidence="9">
    <location>
        <begin position="182"/>
        <end position="183"/>
    </location>
    <ligand>
        <name>substrate</name>
    </ligand>
</feature>
<feature type="binding site" evidence="9">
    <location>
        <position position="117"/>
    </location>
    <ligand>
        <name>substrate</name>
    </ligand>
</feature>
<organism evidence="11 12">
    <name type="scientific">Aquipluma nitroreducens</name>
    <dbReference type="NCBI Taxonomy" id="2010828"/>
    <lineage>
        <taxon>Bacteria</taxon>
        <taxon>Pseudomonadati</taxon>
        <taxon>Bacteroidota</taxon>
        <taxon>Bacteroidia</taxon>
        <taxon>Marinilabiliales</taxon>
        <taxon>Prolixibacteraceae</taxon>
        <taxon>Aquipluma</taxon>
    </lineage>
</organism>
<dbReference type="EC" id="1.3.-.-" evidence="9"/>
<dbReference type="PROSITE" id="PS00912">
    <property type="entry name" value="DHODEHASE_2"/>
    <property type="match status" value="1"/>
</dbReference>
<comment type="pathway">
    <text evidence="2 9">Pyrimidine metabolism; UMP biosynthesis via de novo pathway.</text>
</comment>
<feature type="binding site" evidence="9">
    <location>
        <position position="35"/>
    </location>
    <ligand>
        <name>substrate</name>
    </ligand>
</feature>
<dbReference type="InterPro" id="IPR049622">
    <property type="entry name" value="Dihydroorotate_DH_I"/>
</dbReference>
<evidence type="ECO:0000256" key="5">
    <source>
        <dbReference type="ARBA" id="ARBA00022630"/>
    </source>
</evidence>
<evidence type="ECO:0000256" key="3">
    <source>
        <dbReference type="ARBA" id="ARBA00008008"/>
    </source>
</evidence>
<evidence type="ECO:0000256" key="6">
    <source>
        <dbReference type="ARBA" id="ARBA00022643"/>
    </source>
</evidence>
<feature type="binding site" evidence="9">
    <location>
        <begin position="255"/>
        <end position="256"/>
    </location>
    <ligand>
        <name>FMN</name>
        <dbReference type="ChEBI" id="CHEBI:58210"/>
    </ligand>
</feature>
<reference evidence="11" key="1">
    <citation type="journal article" date="2020" name="Int. J. Syst. Evol. Microbiol.">
        <title>Aquipluma nitroreducens gen. nov. sp. nov., a novel facultatively anaerobic bacterium isolated from a freshwater lake.</title>
        <authorList>
            <person name="Watanabe M."/>
            <person name="Kojima H."/>
            <person name="Fukui M."/>
        </authorList>
    </citation>
    <scope>NUCLEOTIDE SEQUENCE</scope>
    <source>
        <strain evidence="11">MeG22</strain>
    </source>
</reference>
<comment type="similarity">
    <text evidence="3 9">Belongs to the dihydroorotate dehydrogenase family. Type 1 subfamily.</text>
</comment>
<comment type="function">
    <text evidence="9">Catalyzes the conversion of dihydroorotate to orotate.</text>
</comment>
<feature type="binding site" evidence="9">
    <location>
        <position position="155"/>
    </location>
    <ligand>
        <name>FMN</name>
        <dbReference type="ChEBI" id="CHEBI:58210"/>
    </ligand>
</feature>
<dbReference type="InterPro" id="IPR013785">
    <property type="entry name" value="Aldolase_TIM"/>
</dbReference>
<dbReference type="PANTHER" id="PTHR48109:SF1">
    <property type="entry name" value="DIHYDROOROTATE DEHYDROGENASE (FUMARATE)"/>
    <property type="match status" value="1"/>
</dbReference>
<dbReference type="Pfam" id="PF01180">
    <property type="entry name" value="DHO_dh"/>
    <property type="match status" value="1"/>
</dbReference>
<dbReference type="CDD" id="cd04740">
    <property type="entry name" value="DHOD_1B_like"/>
    <property type="match status" value="1"/>
</dbReference>
<dbReference type="InterPro" id="IPR005720">
    <property type="entry name" value="Dihydroorotate_DH_cat"/>
</dbReference>
<dbReference type="NCBIfam" id="NF005574">
    <property type="entry name" value="PRK07259.1"/>
    <property type="match status" value="1"/>
</dbReference>
<evidence type="ECO:0000259" key="10">
    <source>
        <dbReference type="Pfam" id="PF01180"/>
    </source>
</evidence>
<dbReference type="GO" id="GO:0005737">
    <property type="term" value="C:cytoplasm"/>
    <property type="evidence" value="ECO:0007669"/>
    <property type="project" value="UniProtKB-SubCell"/>
</dbReference>
<comment type="catalytic activity">
    <reaction evidence="9">
        <text>(S)-dihydroorotate + A = orotate + AH2</text>
        <dbReference type="Rhea" id="RHEA:18073"/>
        <dbReference type="ChEBI" id="CHEBI:13193"/>
        <dbReference type="ChEBI" id="CHEBI:17499"/>
        <dbReference type="ChEBI" id="CHEBI:30839"/>
        <dbReference type="ChEBI" id="CHEBI:30864"/>
    </reaction>
</comment>
<evidence type="ECO:0000256" key="7">
    <source>
        <dbReference type="ARBA" id="ARBA00022975"/>
    </source>
</evidence>
<dbReference type="Gene3D" id="3.20.20.70">
    <property type="entry name" value="Aldolase class I"/>
    <property type="match status" value="1"/>
</dbReference>
<comment type="subcellular location">
    <subcellularLocation>
        <location evidence="1 9">Cytoplasm</location>
    </subcellularLocation>
</comment>
<dbReference type="KEGG" id="anf:AQPE_4972"/>
<evidence type="ECO:0000256" key="8">
    <source>
        <dbReference type="ARBA" id="ARBA00023002"/>
    </source>
</evidence>
<feature type="binding site" evidence="9">
    <location>
        <begin position="59"/>
        <end position="63"/>
    </location>
    <ligand>
        <name>substrate</name>
    </ligand>
</feature>
<feature type="active site" description="Nucleophile" evidence="9">
    <location>
        <position position="120"/>
    </location>
</feature>
<accession>A0A5K7SGT3</accession>
<dbReference type="GO" id="GO:0044205">
    <property type="term" value="P:'de novo' UMP biosynthetic process"/>
    <property type="evidence" value="ECO:0007669"/>
    <property type="project" value="UniProtKB-UniRule"/>
</dbReference>
<feature type="binding site" evidence="9">
    <location>
        <position position="181"/>
    </location>
    <ligand>
        <name>FMN</name>
        <dbReference type="ChEBI" id="CHEBI:58210"/>
    </ligand>
</feature>
<dbReference type="InterPro" id="IPR050074">
    <property type="entry name" value="DHO_dehydrogenase"/>
</dbReference>
<dbReference type="UniPathway" id="UPA00070"/>
<evidence type="ECO:0000313" key="12">
    <source>
        <dbReference type="Proteomes" id="UP001193389"/>
    </source>
</evidence>
<feature type="binding site" evidence="9">
    <location>
        <position position="89"/>
    </location>
    <ligand>
        <name>FMN</name>
        <dbReference type="ChEBI" id="CHEBI:58210"/>
    </ligand>
</feature>
<keyword evidence="8 9" id="KW-0560">Oxidoreductase</keyword>
<dbReference type="SUPFAM" id="SSF51395">
    <property type="entry name" value="FMN-linked oxidoreductases"/>
    <property type="match status" value="1"/>
</dbReference>
<dbReference type="HAMAP" id="MF_00224">
    <property type="entry name" value="DHO_dh_type1"/>
    <property type="match status" value="1"/>
</dbReference>
<dbReference type="FunFam" id="3.20.20.70:FF:000027">
    <property type="entry name" value="Dihydropyrimidine dehydrogenase [NADP(+)]"/>
    <property type="match status" value="1"/>
</dbReference>
<protein>
    <recommendedName>
        <fullName evidence="9">Dihydroorotate dehydrogenase</fullName>
        <shortName evidence="9">DHOD</shortName>
        <shortName evidence="9">DHODase</shortName>
        <shortName evidence="9">DHOdehase</shortName>
        <ecNumber evidence="9">1.3.-.-</ecNumber>
    </recommendedName>
</protein>
<dbReference type="GO" id="GO:0004152">
    <property type="term" value="F:dihydroorotate dehydrogenase activity"/>
    <property type="evidence" value="ECO:0007669"/>
    <property type="project" value="UniProtKB-UniRule"/>
</dbReference>
<evidence type="ECO:0000256" key="2">
    <source>
        <dbReference type="ARBA" id="ARBA00004725"/>
    </source>
</evidence>
<feature type="binding site" evidence="9">
    <location>
        <position position="11"/>
    </location>
    <ligand>
        <name>FMN</name>
        <dbReference type="ChEBI" id="CHEBI:58210"/>
    </ligand>
</feature>
<dbReference type="InterPro" id="IPR024920">
    <property type="entry name" value="Dihydroorotate_DH_1"/>
</dbReference>
<proteinExistence type="inferred from homology"/>
<evidence type="ECO:0000256" key="4">
    <source>
        <dbReference type="ARBA" id="ARBA00022490"/>
    </source>
</evidence>
<dbReference type="PANTHER" id="PTHR48109">
    <property type="entry name" value="DIHYDROOROTATE DEHYDROGENASE (QUINONE), MITOCHONDRIAL-RELATED"/>
    <property type="match status" value="1"/>
</dbReference>
<keyword evidence="7 9" id="KW-0665">Pyrimidine biosynthesis</keyword>
<keyword evidence="6 9" id="KW-0288">FMN</keyword>
<dbReference type="PROSITE" id="PS00911">
    <property type="entry name" value="DHODEHASE_1"/>
    <property type="match status" value="1"/>
</dbReference>
<dbReference type="EMBL" id="AP018694">
    <property type="protein sequence ID" value="BBE20778.1"/>
    <property type="molecule type" value="Genomic_DNA"/>
</dbReference>